<dbReference type="InterPro" id="IPR036291">
    <property type="entry name" value="NAD(P)-bd_dom_sf"/>
</dbReference>
<name>A0A381P3W5_9ZZZZ</name>
<feature type="domain" description="Alcohol dehydrogenase-like N-terminal" evidence="3">
    <location>
        <begin position="46"/>
        <end position="187"/>
    </location>
</feature>
<evidence type="ECO:0000256" key="1">
    <source>
        <dbReference type="ARBA" id="ARBA00023002"/>
    </source>
</evidence>
<evidence type="ECO:0000313" key="4">
    <source>
        <dbReference type="EMBL" id="SUZ61127.1"/>
    </source>
</evidence>
<dbReference type="SUPFAM" id="SSF51735">
    <property type="entry name" value="NAD(P)-binding Rossmann-fold domains"/>
    <property type="match status" value="1"/>
</dbReference>
<dbReference type="InterPro" id="IPR013154">
    <property type="entry name" value="ADH-like_N"/>
</dbReference>
<evidence type="ECO:0000259" key="2">
    <source>
        <dbReference type="Pfam" id="PF00107"/>
    </source>
</evidence>
<dbReference type="EMBL" id="UINC01000782">
    <property type="protein sequence ID" value="SUZ61127.1"/>
    <property type="molecule type" value="Genomic_DNA"/>
</dbReference>
<evidence type="ECO:0008006" key="5">
    <source>
        <dbReference type="Google" id="ProtNLM"/>
    </source>
</evidence>
<protein>
    <recommendedName>
        <fullName evidence="5">Enoyl reductase (ER) domain-containing protein</fullName>
    </recommendedName>
</protein>
<gene>
    <name evidence="4" type="ORF">METZ01_LOCUS13981</name>
</gene>
<reference evidence="4" key="1">
    <citation type="submission" date="2018-05" db="EMBL/GenBank/DDBJ databases">
        <authorList>
            <person name="Lanie J.A."/>
            <person name="Ng W.-L."/>
            <person name="Kazmierczak K.M."/>
            <person name="Andrzejewski T.M."/>
            <person name="Davidsen T.M."/>
            <person name="Wayne K.J."/>
            <person name="Tettelin H."/>
            <person name="Glass J.I."/>
            <person name="Rusch D."/>
            <person name="Podicherti R."/>
            <person name="Tsui H.-C.T."/>
            <person name="Winkler M.E."/>
        </authorList>
    </citation>
    <scope>NUCLEOTIDE SEQUENCE</scope>
</reference>
<proteinExistence type="predicted"/>
<dbReference type="Pfam" id="PF00107">
    <property type="entry name" value="ADH_zinc_N"/>
    <property type="match status" value="1"/>
</dbReference>
<keyword evidence="1" id="KW-0560">Oxidoreductase</keyword>
<feature type="domain" description="Alcohol dehydrogenase-like C-terminal" evidence="2">
    <location>
        <begin position="226"/>
        <end position="360"/>
    </location>
</feature>
<accession>A0A381P3W5</accession>
<dbReference type="InterPro" id="IPR011032">
    <property type="entry name" value="GroES-like_sf"/>
</dbReference>
<dbReference type="AlphaFoldDB" id="A0A381P3W5"/>
<dbReference type="GO" id="GO:0016491">
    <property type="term" value="F:oxidoreductase activity"/>
    <property type="evidence" value="ECO:0007669"/>
    <property type="project" value="UniProtKB-KW"/>
</dbReference>
<dbReference type="Gene3D" id="3.90.180.10">
    <property type="entry name" value="Medium-chain alcohol dehydrogenases, catalytic domain"/>
    <property type="match status" value="1"/>
</dbReference>
<dbReference type="PANTHER" id="PTHR43401:SF2">
    <property type="entry name" value="L-THREONINE 3-DEHYDROGENASE"/>
    <property type="match status" value="1"/>
</dbReference>
<dbReference type="InterPro" id="IPR013149">
    <property type="entry name" value="ADH-like_C"/>
</dbReference>
<dbReference type="Gene3D" id="3.40.50.720">
    <property type="entry name" value="NAD(P)-binding Rossmann-like Domain"/>
    <property type="match status" value="1"/>
</dbReference>
<organism evidence="4">
    <name type="scientific">marine metagenome</name>
    <dbReference type="NCBI Taxonomy" id="408172"/>
    <lineage>
        <taxon>unclassified sequences</taxon>
        <taxon>metagenomes</taxon>
        <taxon>ecological metagenomes</taxon>
    </lineage>
</organism>
<dbReference type="SUPFAM" id="SSF50129">
    <property type="entry name" value="GroES-like"/>
    <property type="match status" value="1"/>
</dbReference>
<dbReference type="InterPro" id="IPR050129">
    <property type="entry name" value="Zn_alcohol_dh"/>
</dbReference>
<dbReference type="Pfam" id="PF08240">
    <property type="entry name" value="ADH_N"/>
    <property type="match status" value="1"/>
</dbReference>
<evidence type="ECO:0000259" key="3">
    <source>
        <dbReference type="Pfam" id="PF08240"/>
    </source>
</evidence>
<dbReference type="PANTHER" id="PTHR43401">
    <property type="entry name" value="L-THREONINE 3-DEHYDROGENASE"/>
    <property type="match status" value="1"/>
</dbReference>
<sequence length="415" mass="44135">MKGVTFNVSVPHFLLAKTAGRISDSALYGLLSGVKMSDLPEPQLPGPDWVEIEVVAGGICGSDISNLTYSASPAMEPFGSFPAVLGHEILGRVKSVGTNVSKVSQGQRVTVDPMISCTTRGYPPEDPCSSCSEGLHCTCERAGEDGVIWIGDEPLSRGLTIGYHRDLPGGWGQTVLAHESQVFPVDDALSDNAAVLLEPLSIALHAVLRTPPEGEEPAFVIGSGTIALATIWALRATGFQGPILAQAKREHEQKLARTLGATDVVAPGFEARDALIDTGASAHMPVVGPEVFSGGGFPLIYDCVGNQSSLAQSLGFASPRGRIVVIGCAAEFKKLDLTFVWARELRIRGAVGYGLETWRGERRHTFEIAHDLLLETGAPVQNMVTHAYPLDQYRDALRAAANHRKSGAVKVVLQP</sequence>